<dbReference type="EMBL" id="ALPT02000019">
    <property type="protein sequence ID" value="KGA97888.1"/>
    <property type="molecule type" value="Genomic_DNA"/>
</dbReference>
<dbReference type="STRING" id="1218173.BALCAV_0207590"/>
<organism evidence="2 4">
    <name type="scientific">Alkalihalobacillus alcalophilus ATCC 27647 = CGMCC 1.3604</name>
    <dbReference type="NCBI Taxonomy" id="1218173"/>
    <lineage>
        <taxon>Bacteria</taxon>
        <taxon>Bacillati</taxon>
        <taxon>Bacillota</taxon>
        <taxon>Bacilli</taxon>
        <taxon>Bacillales</taxon>
        <taxon>Bacillaceae</taxon>
        <taxon>Alkalihalobacillus</taxon>
    </lineage>
</organism>
<dbReference type="AlphaFoldDB" id="A0A094WPF6"/>
<keyword evidence="1" id="KW-0812">Transmembrane</keyword>
<reference evidence="3 5" key="2">
    <citation type="submission" date="2014-01" db="EMBL/GenBank/DDBJ databases">
        <title>Draft genome sequencing of Bacillus alcalophilus CGMCC 1.3604.</title>
        <authorList>
            <person name="Yang J."/>
            <person name="Diao L."/>
            <person name="Yang S."/>
        </authorList>
    </citation>
    <scope>NUCLEOTIDE SEQUENCE [LARGE SCALE GENOMIC DNA]</scope>
    <source>
        <strain evidence="3 5">CGMCC 1.3604</strain>
    </source>
</reference>
<sequence length="88" mass="9938">MGRFIALTIMLIPVFIAGYGIKLMRDTFFQISNISFLPLSLEFVLGLILFLAGLSFIAGFIFYRDKKNGKISPKFKKNSSLDEPKAEK</sequence>
<gene>
    <name evidence="3" type="ORF">AJ85_14760</name>
    <name evidence="2" type="ORF">BALCAV_0207590</name>
</gene>
<feature type="transmembrane region" description="Helical" evidence="1">
    <location>
        <begin position="44"/>
        <end position="63"/>
    </location>
</feature>
<dbReference type="Pfam" id="PF11118">
    <property type="entry name" value="DUF2627"/>
    <property type="match status" value="1"/>
</dbReference>
<dbReference type="Proteomes" id="UP000297014">
    <property type="component" value="Unassembled WGS sequence"/>
</dbReference>
<comment type="caution">
    <text evidence="2">The sequence shown here is derived from an EMBL/GenBank/DDBJ whole genome shotgun (WGS) entry which is preliminary data.</text>
</comment>
<evidence type="ECO:0000313" key="5">
    <source>
        <dbReference type="Proteomes" id="UP000297014"/>
    </source>
</evidence>
<keyword evidence="4" id="KW-1185">Reference proteome</keyword>
<protein>
    <submittedName>
        <fullName evidence="2">Membrane protein</fullName>
    </submittedName>
</protein>
<dbReference type="eggNOG" id="ENOG5032ZXQ">
    <property type="taxonomic scope" value="Bacteria"/>
</dbReference>
<proteinExistence type="predicted"/>
<evidence type="ECO:0000313" key="2">
    <source>
        <dbReference type="EMBL" id="KGA97888.1"/>
    </source>
</evidence>
<evidence type="ECO:0000313" key="3">
    <source>
        <dbReference type="EMBL" id="THG89863.1"/>
    </source>
</evidence>
<evidence type="ECO:0000256" key="1">
    <source>
        <dbReference type="SAM" id="Phobius"/>
    </source>
</evidence>
<dbReference type="InterPro" id="IPR020138">
    <property type="entry name" value="Uncharacterised_YqzF"/>
</dbReference>
<name>A0A094WPF6_ALKAL</name>
<dbReference type="Proteomes" id="UP000002754">
    <property type="component" value="Unassembled WGS sequence"/>
</dbReference>
<accession>A0A094WPF6</accession>
<dbReference type="EMBL" id="JALP01000192">
    <property type="protein sequence ID" value="THG89863.1"/>
    <property type="molecule type" value="Genomic_DNA"/>
</dbReference>
<reference evidence="2 4" key="1">
    <citation type="journal article" date="2014" name="Genome Announc.">
        <title>Draft Genome Sequence of Bacillus alcalophilus AV1934, a Classic Alkaliphile Isolated from Human Feces in 1934.</title>
        <authorList>
            <person name="Attie O."/>
            <person name="Jayaprakash A."/>
            <person name="Shah H."/>
            <person name="Paulsen I.T."/>
            <person name="Morino M."/>
            <person name="Takahashi Y."/>
            <person name="Narumi I."/>
            <person name="Sachidanandam R."/>
            <person name="Satoh K."/>
            <person name="Ito M."/>
            <person name="Krulwich T.A."/>
        </authorList>
    </citation>
    <scope>NUCLEOTIDE SEQUENCE [LARGE SCALE GENOMIC DNA]</scope>
    <source>
        <strain evidence="2 4">AV1934</strain>
    </source>
</reference>
<evidence type="ECO:0000313" key="4">
    <source>
        <dbReference type="Proteomes" id="UP000002754"/>
    </source>
</evidence>
<keyword evidence="1" id="KW-1133">Transmembrane helix</keyword>
<dbReference type="OrthoDB" id="2989757at2"/>
<keyword evidence="1" id="KW-0472">Membrane</keyword>